<organism evidence="6 7">
    <name type="scientific">Neorhizobium galegae bv. orientalis str. HAMBI 540</name>
    <dbReference type="NCBI Taxonomy" id="1028800"/>
    <lineage>
        <taxon>Bacteria</taxon>
        <taxon>Pseudomonadati</taxon>
        <taxon>Pseudomonadota</taxon>
        <taxon>Alphaproteobacteria</taxon>
        <taxon>Hyphomicrobiales</taxon>
        <taxon>Rhizobiaceae</taxon>
        <taxon>Rhizobium/Agrobacterium group</taxon>
        <taxon>Neorhizobium</taxon>
    </lineage>
</organism>
<dbReference type="Gene3D" id="3.40.50.880">
    <property type="match status" value="1"/>
</dbReference>
<dbReference type="SMART" id="SM00342">
    <property type="entry name" value="HTH_ARAC"/>
    <property type="match status" value="1"/>
</dbReference>
<dbReference type="PANTHER" id="PTHR43130:SF3">
    <property type="entry name" value="HTH-TYPE TRANSCRIPTIONAL REGULATOR RV1931C"/>
    <property type="match status" value="1"/>
</dbReference>
<keyword evidence="4" id="KW-0812">Transmembrane</keyword>
<dbReference type="InterPro" id="IPR020449">
    <property type="entry name" value="Tscrpt_reg_AraC-type_HTH"/>
</dbReference>
<dbReference type="InterPro" id="IPR052158">
    <property type="entry name" value="INH-QAR"/>
</dbReference>
<keyword evidence="4" id="KW-1133">Transmembrane helix</keyword>
<evidence type="ECO:0000256" key="1">
    <source>
        <dbReference type="ARBA" id="ARBA00023015"/>
    </source>
</evidence>
<evidence type="ECO:0000256" key="2">
    <source>
        <dbReference type="ARBA" id="ARBA00023125"/>
    </source>
</evidence>
<keyword evidence="1" id="KW-0805">Transcription regulation</keyword>
<dbReference type="InterPro" id="IPR009057">
    <property type="entry name" value="Homeodomain-like_sf"/>
</dbReference>
<dbReference type="OrthoDB" id="9793400at2"/>
<evidence type="ECO:0000313" key="7">
    <source>
        <dbReference type="Proteomes" id="UP000028181"/>
    </source>
</evidence>
<dbReference type="Gene3D" id="1.10.10.60">
    <property type="entry name" value="Homeodomain-like"/>
    <property type="match status" value="1"/>
</dbReference>
<dbReference type="Proteomes" id="UP000028181">
    <property type="component" value="Plasmid pHAMBI540a"/>
</dbReference>
<name>A0A068T0F8_NEOGA</name>
<evidence type="ECO:0000256" key="4">
    <source>
        <dbReference type="SAM" id="Phobius"/>
    </source>
</evidence>
<accession>A0A068T0F8</accession>
<feature type="domain" description="HTH araC/xylS-type" evidence="5">
    <location>
        <begin position="233"/>
        <end position="331"/>
    </location>
</feature>
<dbReference type="HOGENOM" id="CLU_000445_59_0_5"/>
<dbReference type="GO" id="GO:0043565">
    <property type="term" value="F:sequence-specific DNA binding"/>
    <property type="evidence" value="ECO:0007669"/>
    <property type="project" value="InterPro"/>
</dbReference>
<sequence length="340" mass="37242">MRQEHFKKAEHKEDTKRLKVGFVLARSFTLSAFAMFIDTLRLASDQKDRSGRVLADWQVLGSTRHLIPSSCGIQVAPTSDFVDPTLFDYIVVVGGLLSVSQPVDQDTIAFLKQAASHRVPLIGVCTGSFILAEAGLMRGHEVCVSWLHYQAFRERFPELNARSDRLFHLDGRRGSCAGGSSAADLANVLVERHIGRDAARNALEILQIDRARSAKDCQARRPIGIEADDPRITSVLITMEQNLEGDLSLSGLAKSVGLSRRQLERLFEEKAGSSPGAAYRMIRLERAKELLQNTNRATIDVAFDVGFVSASHFTKAFKQVFGQTPSSLRASCAGASGRAG</sequence>
<protein>
    <submittedName>
        <fullName evidence="6">Transcriptional regulator GbdR</fullName>
    </submittedName>
</protein>
<feature type="transmembrane region" description="Helical" evidence="4">
    <location>
        <begin position="20"/>
        <end position="37"/>
    </location>
</feature>
<dbReference type="GeneID" id="24259965"/>
<dbReference type="InterPro" id="IPR002818">
    <property type="entry name" value="DJ-1/PfpI"/>
</dbReference>
<keyword evidence="3" id="KW-0804">Transcription</keyword>
<dbReference type="RefSeq" id="WP_041365604.1">
    <property type="nucleotide sequence ID" value="NZ_HG938354.1"/>
</dbReference>
<evidence type="ECO:0000313" key="6">
    <source>
        <dbReference type="EMBL" id="CDN51917.1"/>
    </source>
</evidence>
<dbReference type="SUPFAM" id="SSF52317">
    <property type="entry name" value="Class I glutamine amidotransferase-like"/>
    <property type="match status" value="1"/>
</dbReference>
<dbReference type="PANTHER" id="PTHR43130">
    <property type="entry name" value="ARAC-FAMILY TRANSCRIPTIONAL REGULATOR"/>
    <property type="match status" value="1"/>
</dbReference>
<keyword evidence="4" id="KW-0472">Membrane</keyword>
<dbReference type="InterPro" id="IPR029062">
    <property type="entry name" value="Class_I_gatase-like"/>
</dbReference>
<dbReference type="PROSITE" id="PS01124">
    <property type="entry name" value="HTH_ARAC_FAMILY_2"/>
    <property type="match status" value="1"/>
</dbReference>
<dbReference type="PRINTS" id="PR00032">
    <property type="entry name" value="HTHARAC"/>
</dbReference>
<evidence type="ECO:0000259" key="5">
    <source>
        <dbReference type="PROSITE" id="PS01124"/>
    </source>
</evidence>
<geneLocation type="plasmid" evidence="7">
    <name>II</name>
</geneLocation>
<dbReference type="eggNOG" id="COG4977">
    <property type="taxonomic scope" value="Bacteria"/>
</dbReference>
<evidence type="ECO:0000256" key="3">
    <source>
        <dbReference type="ARBA" id="ARBA00023163"/>
    </source>
</evidence>
<dbReference type="GO" id="GO:0003700">
    <property type="term" value="F:DNA-binding transcription factor activity"/>
    <property type="evidence" value="ECO:0007669"/>
    <property type="project" value="InterPro"/>
</dbReference>
<dbReference type="CDD" id="cd03136">
    <property type="entry name" value="GATase1_AraC_ArgR_like"/>
    <property type="match status" value="1"/>
</dbReference>
<dbReference type="Pfam" id="PF01965">
    <property type="entry name" value="DJ-1_PfpI"/>
    <property type="match status" value="1"/>
</dbReference>
<gene>
    <name evidence="6" type="primary">gbdR</name>
    <name evidence="6" type="ORF">RG540_PA12410</name>
</gene>
<keyword evidence="2" id="KW-0238">DNA-binding</keyword>
<dbReference type="EMBL" id="HG938354">
    <property type="protein sequence ID" value="CDN51917.1"/>
    <property type="molecule type" value="Genomic_DNA"/>
</dbReference>
<dbReference type="KEGG" id="ngg:RG540_PA12410"/>
<keyword evidence="6" id="KW-0614">Plasmid</keyword>
<keyword evidence="7" id="KW-1185">Reference proteome</keyword>
<dbReference type="InterPro" id="IPR018060">
    <property type="entry name" value="HTH_AraC"/>
</dbReference>
<dbReference type="AlphaFoldDB" id="A0A068T0F8"/>
<reference evidence="7" key="1">
    <citation type="journal article" date="2014" name="BMC Genomics">
        <title>Genome sequencing of two Neorhizobium galegae strains reveals a noeT gene responsible for the unusual acetylation of the nodulation factors.</title>
        <authorList>
            <person name="Osterman J."/>
            <person name="Marsh J."/>
            <person name="Laine P.K."/>
            <person name="Zeng Z."/>
            <person name="Alatalo E."/>
            <person name="Sullivan J.T."/>
            <person name="Young J.P."/>
            <person name="Thomas-Oates J."/>
            <person name="Paulin L."/>
            <person name="Lindstrom K."/>
        </authorList>
    </citation>
    <scope>NUCLEOTIDE SEQUENCE [LARGE SCALE GENOMIC DNA]</scope>
    <source>
        <strain evidence="7">HAMBI 540</strain>
    </source>
</reference>
<dbReference type="SUPFAM" id="SSF46689">
    <property type="entry name" value="Homeodomain-like"/>
    <property type="match status" value="2"/>
</dbReference>
<dbReference type="PATRIC" id="fig|1028800.3.peg.5880"/>
<proteinExistence type="predicted"/>
<dbReference type="Pfam" id="PF12833">
    <property type="entry name" value="HTH_18"/>
    <property type="match status" value="1"/>
</dbReference>